<evidence type="ECO:0000256" key="15">
    <source>
        <dbReference type="ARBA" id="ARBA00047174"/>
    </source>
</evidence>
<dbReference type="GO" id="GO:0046872">
    <property type="term" value="F:metal ion binding"/>
    <property type="evidence" value="ECO:0007669"/>
    <property type="project" value="UniProtKB-KW"/>
</dbReference>
<keyword evidence="6" id="KW-0136">Cellulose degradation</keyword>
<evidence type="ECO:0000256" key="6">
    <source>
        <dbReference type="ARBA" id="ARBA00023001"/>
    </source>
</evidence>
<name>A0A067MGW7_BOTB1</name>
<evidence type="ECO:0000256" key="16">
    <source>
        <dbReference type="SAM" id="MobiDB-lite"/>
    </source>
</evidence>
<evidence type="ECO:0000256" key="3">
    <source>
        <dbReference type="ARBA" id="ARBA00022525"/>
    </source>
</evidence>
<feature type="region of interest" description="Disordered" evidence="16">
    <location>
        <begin position="193"/>
        <end position="215"/>
    </location>
</feature>
<feature type="region of interest" description="Disordered" evidence="16">
    <location>
        <begin position="237"/>
        <end position="337"/>
    </location>
</feature>
<evidence type="ECO:0000256" key="11">
    <source>
        <dbReference type="ARBA" id="ARBA00023277"/>
    </source>
</evidence>
<keyword evidence="5 17" id="KW-0732">Signal</keyword>
<feature type="compositionally biased region" description="Gly residues" evidence="16">
    <location>
        <begin position="275"/>
        <end position="284"/>
    </location>
</feature>
<proteinExistence type="inferred from homology"/>
<dbReference type="InParanoid" id="A0A067MGW7"/>
<evidence type="ECO:0000256" key="2">
    <source>
        <dbReference type="ARBA" id="ARBA00004613"/>
    </source>
</evidence>
<comment type="catalytic activity">
    <reaction evidence="14">
        <text>[(1-&gt;4)-beta-D-glucosyl]n+m + reduced acceptor + O2 = 4-dehydro-beta-D-glucosyl-[(1-&gt;4)-beta-D-glucosyl]n-1 + [(1-&gt;4)-beta-D-glucosyl]m + acceptor + H2O.</text>
        <dbReference type="EC" id="1.14.99.56"/>
    </reaction>
</comment>
<dbReference type="EMBL" id="KL198061">
    <property type="protein sequence ID" value="KDQ11142.1"/>
    <property type="molecule type" value="Genomic_DNA"/>
</dbReference>
<keyword evidence="12" id="KW-0624">Polysaccharide degradation</keyword>
<dbReference type="InterPro" id="IPR049892">
    <property type="entry name" value="AA9"/>
</dbReference>
<accession>A0A067MGW7</accession>
<feature type="signal peptide" evidence="17">
    <location>
        <begin position="1"/>
        <end position="18"/>
    </location>
</feature>
<evidence type="ECO:0000256" key="13">
    <source>
        <dbReference type="ARBA" id="ARBA00044502"/>
    </source>
</evidence>
<keyword evidence="11" id="KW-0119">Carbohydrate metabolism</keyword>
<feature type="chain" id="PRO_5001641276" description="lytic cellulose monooxygenase (C4-dehydrogenating)" evidence="17">
    <location>
        <begin position="19"/>
        <end position="337"/>
    </location>
</feature>
<dbReference type="CDD" id="cd21175">
    <property type="entry name" value="LPMO_AA9"/>
    <property type="match status" value="1"/>
</dbReference>
<reference evidence="20" key="1">
    <citation type="journal article" date="2014" name="Proc. Natl. Acad. Sci. U.S.A.">
        <title>Extensive sampling of basidiomycete genomes demonstrates inadequacy of the white-rot/brown-rot paradigm for wood decay fungi.</title>
        <authorList>
            <person name="Riley R."/>
            <person name="Salamov A.A."/>
            <person name="Brown D.W."/>
            <person name="Nagy L.G."/>
            <person name="Floudas D."/>
            <person name="Held B.W."/>
            <person name="Levasseur A."/>
            <person name="Lombard V."/>
            <person name="Morin E."/>
            <person name="Otillar R."/>
            <person name="Lindquist E.A."/>
            <person name="Sun H."/>
            <person name="LaButti K.M."/>
            <person name="Schmutz J."/>
            <person name="Jabbour D."/>
            <person name="Luo H."/>
            <person name="Baker S.E."/>
            <person name="Pisabarro A.G."/>
            <person name="Walton J.D."/>
            <person name="Blanchette R.A."/>
            <person name="Henrissat B."/>
            <person name="Martin F."/>
            <person name="Cullen D."/>
            <person name="Hibbett D.S."/>
            <person name="Grigoriev I.V."/>
        </authorList>
    </citation>
    <scope>NUCLEOTIDE SEQUENCE [LARGE SCALE GENOMIC DNA]</scope>
    <source>
        <strain evidence="20">FD-172 SS1</strain>
    </source>
</reference>
<evidence type="ECO:0000256" key="7">
    <source>
        <dbReference type="ARBA" id="ARBA00023002"/>
    </source>
</evidence>
<dbReference type="PANTHER" id="PTHR33353">
    <property type="entry name" value="PUTATIVE (AFU_ORTHOLOGUE AFUA_1G12560)-RELATED"/>
    <property type="match status" value="1"/>
</dbReference>
<keyword evidence="9" id="KW-0503">Monooxygenase</keyword>
<dbReference type="GO" id="GO:0016787">
    <property type="term" value="F:hydrolase activity"/>
    <property type="evidence" value="ECO:0007669"/>
    <property type="project" value="UniProtKB-KW"/>
</dbReference>
<keyword evidence="7" id="KW-0560">Oxidoreductase</keyword>
<dbReference type="EC" id="1.14.99.56" evidence="15"/>
<feature type="compositionally biased region" description="Polar residues" evidence="16">
    <location>
        <begin position="193"/>
        <end position="203"/>
    </location>
</feature>
<comment type="similarity">
    <text evidence="13">Belongs to the polysaccharide monooxygenase AA9 family.</text>
</comment>
<evidence type="ECO:0000256" key="8">
    <source>
        <dbReference type="ARBA" id="ARBA00023008"/>
    </source>
</evidence>
<evidence type="ECO:0000256" key="1">
    <source>
        <dbReference type="ARBA" id="ARBA00001973"/>
    </source>
</evidence>
<evidence type="ECO:0000259" key="18">
    <source>
        <dbReference type="Pfam" id="PF03443"/>
    </source>
</evidence>
<dbReference type="Proteomes" id="UP000027195">
    <property type="component" value="Unassembled WGS sequence"/>
</dbReference>
<evidence type="ECO:0000256" key="4">
    <source>
        <dbReference type="ARBA" id="ARBA00022723"/>
    </source>
</evidence>
<evidence type="ECO:0000256" key="17">
    <source>
        <dbReference type="SAM" id="SignalP"/>
    </source>
</evidence>
<dbReference type="OrthoDB" id="4849160at2759"/>
<keyword evidence="8" id="KW-0186">Copper</keyword>
<dbReference type="GO" id="GO:0005576">
    <property type="term" value="C:extracellular region"/>
    <property type="evidence" value="ECO:0007669"/>
    <property type="project" value="UniProtKB-SubCell"/>
</dbReference>
<dbReference type="Gene3D" id="2.70.50.70">
    <property type="match status" value="1"/>
</dbReference>
<dbReference type="GO" id="GO:0004497">
    <property type="term" value="F:monooxygenase activity"/>
    <property type="evidence" value="ECO:0007669"/>
    <property type="project" value="UniProtKB-KW"/>
</dbReference>
<evidence type="ECO:0000256" key="12">
    <source>
        <dbReference type="ARBA" id="ARBA00023326"/>
    </source>
</evidence>
<feature type="domain" description="Auxiliary Activity family 9 catalytic" evidence="18">
    <location>
        <begin position="19"/>
        <end position="222"/>
    </location>
</feature>
<keyword evidence="20" id="KW-1185">Reference proteome</keyword>
<feature type="compositionally biased region" description="Basic and acidic residues" evidence="16">
    <location>
        <begin position="300"/>
        <end position="317"/>
    </location>
</feature>
<dbReference type="PANTHER" id="PTHR33353:SF10">
    <property type="entry name" value="ENDO-BETA-1,4-GLUCANASE D"/>
    <property type="match status" value="1"/>
</dbReference>
<keyword evidence="3" id="KW-0964">Secreted</keyword>
<keyword evidence="4" id="KW-0479">Metal-binding</keyword>
<comment type="cofactor">
    <cofactor evidence="1">
        <name>Cu(2+)</name>
        <dbReference type="ChEBI" id="CHEBI:29036"/>
    </cofactor>
</comment>
<dbReference type="Pfam" id="PF03443">
    <property type="entry name" value="AA9"/>
    <property type="match status" value="1"/>
</dbReference>
<keyword evidence="19" id="KW-0378">Hydrolase</keyword>
<keyword evidence="10" id="KW-1015">Disulfide bond</keyword>
<sequence length="337" mass="35602">MKFATSLVLASAVSLATAHGFVKRITIDGKSYGGPEPGSDDNSPSIIRKIQDTNPVKDPSSAEITCGRNAQKAQLSAPVRPGSQLQLFWDGGDGTPWPHEAGPILNYMANCNGDCANFDPATANFFKISEQGRPGGENGPWFLANLLTGAPANLTIPNDLAPGNYILRHELLALHLAEKEGGAEYYPSCSQVTVQGKGSNAAPTPTAKFPGAYSPTDPGILNKHVFDDGFQYKFPGPPVAQFATQGGIGSSNSTSSVPAPRPAPTQPSQPSGPGNQSGNGNGRGGDPDSEENSRRSCRLKKAEGKSHDKRDGQDHVTPRMRRVAKKRSSEFTPPTQN</sequence>
<dbReference type="HOGENOM" id="CLU_031730_2_2_1"/>
<evidence type="ECO:0000256" key="9">
    <source>
        <dbReference type="ARBA" id="ARBA00023033"/>
    </source>
</evidence>
<dbReference type="InterPro" id="IPR005103">
    <property type="entry name" value="AA9_LPMO"/>
</dbReference>
<dbReference type="STRING" id="930990.A0A067MGW7"/>
<evidence type="ECO:0000313" key="19">
    <source>
        <dbReference type="EMBL" id="KDQ11142.1"/>
    </source>
</evidence>
<protein>
    <recommendedName>
        <fullName evidence="15">lytic cellulose monooxygenase (C4-dehydrogenating)</fullName>
        <ecNumber evidence="15">1.14.99.56</ecNumber>
    </recommendedName>
</protein>
<gene>
    <name evidence="19" type="ORF">BOTBODRAFT_57671</name>
</gene>
<dbReference type="GO" id="GO:0030245">
    <property type="term" value="P:cellulose catabolic process"/>
    <property type="evidence" value="ECO:0007669"/>
    <property type="project" value="UniProtKB-KW"/>
</dbReference>
<comment type="subcellular location">
    <subcellularLocation>
        <location evidence="2">Secreted</location>
    </subcellularLocation>
</comment>
<organism evidence="19 20">
    <name type="scientific">Botryobasidium botryosum (strain FD-172 SS1)</name>
    <dbReference type="NCBI Taxonomy" id="930990"/>
    <lineage>
        <taxon>Eukaryota</taxon>
        <taxon>Fungi</taxon>
        <taxon>Dikarya</taxon>
        <taxon>Basidiomycota</taxon>
        <taxon>Agaricomycotina</taxon>
        <taxon>Agaricomycetes</taxon>
        <taxon>Cantharellales</taxon>
        <taxon>Botryobasidiaceae</taxon>
        <taxon>Botryobasidium</taxon>
    </lineage>
</organism>
<dbReference type="AlphaFoldDB" id="A0A067MGW7"/>
<evidence type="ECO:0000256" key="10">
    <source>
        <dbReference type="ARBA" id="ARBA00023157"/>
    </source>
</evidence>
<evidence type="ECO:0000256" key="14">
    <source>
        <dbReference type="ARBA" id="ARBA00045077"/>
    </source>
</evidence>
<evidence type="ECO:0000256" key="5">
    <source>
        <dbReference type="ARBA" id="ARBA00022729"/>
    </source>
</evidence>
<evidence type="ECO:0000313" key="20">
    <source>
        <dbReference type="Proteomes" id="UP000027195"/>
    </source>
</evidence>